<proteinExistence type="predicted"/>
<dbReference type="Pfam" id="PF13489">
    <property type="entry name" value="Methyltransf_23"/>
    <property type="match status" value="1"/>
</dbReference>
<organism evidence="1 2">
    <name type="scientific">Pseudovibrio brasiliensis</name>
    <dbReference type="NCBI Taxonomy" id="1898042"/>
    <lineage>
        <taxon>Bacteria</taxon>
        <taxon>Pseudomonadati</taxon>
        <taxon>Pseudomonadota</taxon>
        <taxon>Alphaproteobacteria</taxon>
        <taxon>Hyphomicrobiales</taxon>
        <taxon>Stappiaceae</taxon>
        <taxon>Pseudovibrio</taxon>
    </lineage>
</organism>
<reference evidence="1 2" key="1">
    <citation type="journal article" date="2021" name="Angew. Chem. Int. Ed. Engl.">
        <title>A novel family of nonribosomal peptides modulate collective behavior in Pseudovibrio bacteria isolated from marine sponges.</title>
        <authorList>
            <person name="Ioca L.P."/>
            <person name="Dai Y."/>
            <person name="Kunakom S."/>
            <person name="Diaz-Espinosa J."/>
            <person name="Krunic A."/>
            <person name="Crnkovic C.M."/>
            <person name="Orjala J."/>
            <person name="Sanchez L.M."/>
            <person name="Ferreira A.G."/>
            <person name="Berlinck R.G.S."/>
            <person name="Eustaquio A.S."/>
        </authorList>
    </citation>
    <scope>NUCLEOTIDE SEQUENCE [LARGE SCALE GENOMIC DNA]</scope>
    <source>
        <strain evidence="1 2">Ab134</strain>
    </source>
</reference>
<protein>
    <submittedName>
        <fullName evidence="1">Class I SAM-dependent methyltransferase</fullName>
    </submittedName>
</protein>
<keyword evidence="1" id="KW-0808">Transferase</keyword>
<evidence type="ECO:0000313" key="1">
    <source>
        <dbReference type="EMBL" id="QUS57877.1"/>
    </source>
</evidence>
<dbReference type="EMBL" id="CP074126">
    <property type="protein sequence ID" value="QUS57877.1"/>
    <property type="molecule type" value="Genomic_DNA"/>
</dbReference>
<keyword evidence="2" id="KW-1185">Reference proteome</keyword>
<keyword evidence="1" id="KW-0489">Methyltransferase</keyword>
<dbReference type="Proteomes" id="UP000680706">
    <property type="component" value="Chromosome"/>
</dbReference>
<evidence type="ECO:0000313" key="2">
    <source>
        <dbReference type="Proteomes" id="UP000680706"/>
    </source>
</evidence>
<dbReference type="PANTHER" id="PTHR43861:SF1">
    <property type="entry name" value="TRANS-ACONITATE 2-METHYLTRANSFERASE"/>
    <property type="match status" value="1"/>
</dbReference>
<name>A0ABX8ARZ1_9HYPH</name>
<dbReference type="GO" id="GO:0008168">
    <property type="term" value="F:methyltransferase activity"/>
    <property type="evidence" value="ECO:0007669"/>
    <property type="project" value="UniProtKB-KW"/>
</dbReference>
<dbReference type="InterPro" id="IPR029063">
    <property type="entry name" value="SAM-dependent_MTases_sf"/>
</dbReference>
<dbReference type="PANTHER" id="PTHR43861">
    <property type="entry name" value="TRANS-ACONITATE 2-METHYLTRANSFERASE-RELATED"/>
    <property type="match status" value="1"/>
</dbReference>
<dbReference type="Gene3D" id="3.40.50.150">
    <property type="entry name" value="Vaccinia Virus protein VP39"/>
    <property type="match status" value="1"/>
</dbReference>
<gene>
    <name evidence="1" type="ORF">KGB56_01580</name>
</gene>
<dbReference type="CDD" id="cd02440">
    <property type="entry name" value="AdoMet_MTases"/>
    <property type="match status" value="1"/>
</dbReference>
<sequence length="232" mass="26011">MVFRKSDGVFRETISKSASDLLQAEARTQILMSNTQETTQAYYEENAESFIARTLHLDMTEHYQRFLSRVPAGGRVLDAGCGSGRDAYAFKQMGFKVDAFDASSEMAKSASKLIGIEVHQNTFQAFDSPPIYDAIWAYASLLHVPYTELPLALTNLSNALKDDGPLFASFKLGDGEIPRDDGRRFSMMTEDRFKAILADVPSLELQDARITQSNKPYNKDEKWLTMIIGKVK</sequence>
<accession>A0ABX8ARZ1</accession>
<dbReference type="GO" id="GO:0032259">
    <property type="term" value="P:methylation"/>
    <property type="evidence" value="ECO:0007669"/>
    <property type="project" value="UniProtKB-KW"/>
</dbReference>
<dbReference type="SUPFAM" id="SSF53335">
    <property type="entry name" value="S-adenosyl-L-methionine-dependent methyltransferases"/>
    <property type="match status" value="1"/>
</dbReference>